<feature type="non-terminal residue" evidence="3">
    <location>
        <position position="1"/>
    </location>
</feature>
<dbReference type="PANTHER" id="PTHR46277:SF25">
    <property type="entry name" value="POLYPHOSPHOINOSITIDE-BINDING PROTEIN"/>
    <property type="match status" value="1"/>
</dbReference>
<evidence type="ECO:0000313" key="4">
    <source>
        <dbReference type="Proteomes" id="UP000257109"/>
    </source>
</evidence>
<feature type="domain" description="CRAL-TRIO" evidence="2">
    <location>
        <begin position="98"/>
        <end position="260"/>
    </location>
</feature>
<dbReference type="Gene3D" id="3.40.525.10">
    <property type="entry name" value="CRAL-TRIO lipid binding domain"/>
    <property type="match status" value="1"/>
</dbReference>
<dbReference type="SMART" id="SM01100">
    <property type="entry name" value="CRAL_TRIO_N"/>
    <property type="match status" value="1"/>
</dbReference>
<feature type="compositionally biased region" description="Basic and acidic residues" evidence="1">
    <location>
        <begin position="16"/>
        <end position="25"/>
    </location>
</feature>
<dbReference type="Proteomes" id="UP000257109">
    <property type="component" value="Unassembled WGS sequence"/>
</dbReference>
<dbReference type="EMBL" id="QJKJ01004172">
    <property type="protein sequence ID" value="RDX95279.1"/>
    <property type="molecule type" value="Genomic_DNA"/>
</dbReference>
<dbReference type="CDD" id="cd00170">
    <property type="entry name" value="SEC14"/>
    <property type="match status" value="1"/>
</dbReference>
<reference evidence="3" key="1">
    <citation type="submission" date="2018-05" db="EMBL/GenBank/DDBJ databases">
        <title>Draft genome of Mucuna pruriens seed.</title>
        <authorList>
            <person name="Nnadi N.E."/>
            <person name="Vos R."/>
            <person name="Hasami M.H."/>
            <person name="Devisetty U.K."/>
            <person name="Aguiy J.C."/>
        </authorList>
    </citation>
    <scope>NUCLEOTIDE SEQUENCE [LARGE SCALE GENOMIC DNA]</scope>
    <source>
        <strain evidence="3">JCA_2017</strain>
    </source>
</reference>
<protein>
    <submittedName>
        <fullName evidence="3">Random slug protein 5</fullName>
    </submittedName>
</protein>
<dbReference type="InterPro" id="IPR011074">
    <property type="entry name" value="CRAL/TRIO_N_dom"/>
</dbReference>
<dbReference type="Pfam" id="PF00650">
    <property type="entry name" value="CRAL_TRIO"/>
    <property type="match status" value="1"/>
</dbReference>
<evidence type="ECO:0000259" key="2">
    <source>
        <dbReference type="PROSITE" id="PS50191"/>
    </source>
</evidence>
<dbReference type="OrthoDB" id="1434354at2759"/>
<evidence type="ECO:0000313" key="3">
    <source>
        <dbReference type="EMBL" id="RDX95279.1"/>
    </source>
</evidence>
<keyword evidence="4" id="KW-1185">Reference proteome</keyword>
<dbReference type="PANTHER" id="PTHR46277">
    <property type="entry name" value="OS03G0850700 PROTEIN"/>
    <property type="match status" value="1"/>
</dbReference>
<dbReference type="InterPro" id="IPR036865">
    <property type="entry name" value="CRAL-TRIO_dom_sf"/>
</dbReference>
<dbReference type="SMART" id="SM00516">
    <property type="entry name" value="SEC14"/>
    <property type="match status" value="1"/>
</dbReference>
<dbReference type="SUPFAM" id="SSF52087">
    <property type="entry name" value="CRAL/TRIO domain"/>
    <property type="match status" value="1"/>
</dbReference>
<name>A0A371GXR9_MUCPR</name>
<organism evidence="3 4">
    <name type="scientific">Mucuna pruriens</name>
    <name type="common">Velvet bean</name>
    <name type="synonym">Dolichos pruriens</name>
    <dbReference type="NCBI Taxonomy" id="157652"/>
    <lineage>
        <taxon>Eukaryota</taxon>
        <taxon>Viridiplantae</taxon>
        <taxon>Streptophyta</taxon>
        <taxon>Embryophyta</taxon>
        <taxon>Tracheophyta</taxon>
        <taxon>Spermatophyta</taxon>
        <taxon>Magnoliopsida</taxon>
        <taxon>eudicotyledons</taxon>
        <taxon>Gunneridae</taxon>
        <taxon>Pentapetalae</taxon>
        <taxon>rosids</taxon>
        <taxon>fabids</taxon>
        <taxon>Fabales</taxon>
        <taxon>Fabaceae</taxon>
        <taxon>Papilionoideae</taxon>
        <taxon>50 kb inversion clade</taxon>
        <taxon>NPAAA clade</taxon>
        <taxon>indigoferoid/millettioid clade</taxon>
        <taxon>Phaseoleae</taxon>
        <taxon>Mucuna</taxon>
    </lineage>
</organism>
<dbReference type="PROSITE" id="PS50191">
    <property type="entry name" value="CRAL_TRIO"/>
    <property type="match status" value="1"/>
</dbReference>
<dbReference type="AlphaFoldDB" id="A0A371GXR9"/>
<sequence length="275" mass="31389">MEGESPELQRSQLDSNSKEEARPLDDDALIDSTDAELSKIRLMRAFVETRDPSSKEVDDLMIRRFLRARSLDVEKASAMFLKYLKWKRTFVPNGFISPSEIAEDLAQGKMYVQGVDKKGRPIAIAFAAKHFQTKNGADEFKRYVVFAIEKICSRMPPGQEKFLAIADIKGWGYANSDIRGYLNSLSILQDCYPERLGKLFIVHAPYMFMKVWKMLYPFIDENTKKKIVFVENKKLKSTLLEEIDESQVPDIYGGQMPLELNRDGGSVIGQTLNNP</sequence>
<proteinExistence type="predicted"/>
<dbReference type="SUPFAM" id="SSF46938">
    <property type="entry name" value="CRAL/TRIO N-terminal domain"/>
    <property type="match status" value="1"/>
</dbReference>
<feature type="region of interest" description="Disordered" evidence="1">
    <location>
        <begin position="1"/>
        <end position="29"/>
    </location>
</feature>
<dbReference type="InterPro" id="IPR036273">
    <property type="entry name" value="CRAL/TRIO_N_dom_sf"/>
</dbReference>
<accession>A0A371GXR9</accession>
<comment type="caution">
    <text evidence="3">The sequence shown here is derived from an EMBL/GenBank/DDBJ whole genome shotgun (WGS) entry which is preliminary data.</text>
</comment>
<gene>
    <name evidence="3" type="primary">rsc5</name>
    <name evidence="3" type="ORF">CR513_22225</name>
</gene>
<evidence type="ECO:0000256" key="1">
    <source>
        <dbReference type="SAM" id="MobiDB-lite"/>
    </source>
</evidence>
<dbReference type="InterPro" id="IPR001251">
    <property type="entry name" value="CRAL-TRIO_dom"/>
</dbReference>